<keyword evidence="7" id="KW-1185">Reference proteome</keyword>
<evidence type="ECO:0000313" key="6">
    <source>
        <dbReference type="EMBL" id="KAF5200716.1"/>
    </source>
</evidence>
<dbReference type="InterPro" id="IPR008801">
    <property type="entry name" value="RALF"/>
</dbReference>
<evidence type="ECO:0000256" key="1">
    <source>
        <dbReference type="ARBA" id="ARBA00009178"/>
    </source>
</evidence>
<feature type="region of interest" description="Disordered" evidence="5">
    <location>
        <begin position="1"/>
        <end position="54"/>
    </location>
</feature>
<evidence type="ECO:0000256" key="2">
    <source>
        <dbReference type="ARBA" id="ARBA00022702"/>
    </source>
</evidence>
<dbReference type="GO" id="GO:0005179">
    <property type="term" value="F:hormone activity"/>
    <property type="evidence" value="ECO:0007669"/>
    <property type="project" value="UniProtKB-KW"/>
</dbReference>
<dbReference type="AlphaFoldDB" id="A0A7J6WTJ4"/>
<protein>
    <submittedName>
        <fullName evidence="6">Uncharacterized protein</fullName>
    </submittedName>
</protein>
<gene>
    <name evidence="6" type="ORF">FRX31_009697</name>
</gene>
<proteinExistence type="inferred from homology"/>
<evidence type="ECO:0000256" key="5">
    <source>
        <dbReference type="SAM" id="MobiDB-lite"/>
    </source>
</evidence>
<evidence type="ECO:0000313" key="7">
    <source>
        <dbReference type="Proteomes" id="UP000554482"/>
    </source>
</evidence>
<dbReference type="Pfam" id="PF05498">
    <property type="entry name" value="RALF"/>
    <property type="match status" value="1"/>
</dbReference>
<dbReference type="EMBL" id="JABWDY010010375">
    <property type="protein sequence ID" value="KAF5200716.1"/>
    <property type="molecule type" value="Genomic_DNA"/>
</dbReference>
<keyword evidence="2" id="KW-0372">Hormone</keyword>
<keyword evidence="3" id="KW-0732">Signal</keyword>
<sequence length="54" mass="6132">EIKAEETRYPPIPHGNLPSDPRHQLYTPTPANPYTRGCDKLHHCNDGRKPPPSM</sequence>
<comment type="caution">
    <text evidence="6">The sequence shown here is derived from an EMBL/GenBank/DDBJ whole genome shotgun (WGS) entry which is preliminary data.</text>
</comment>
<feature type="non-terminal residue" evidence="6">
    <location>
        <position position="1"/>
    </location>
</feature>
<comment type="similarity">
    <text evidence="1">Belongs to the plant rapid alkalinization factor (RALF) family.</text>
</comment>
<feature type="compositionally biased region" description="Basic and acidic residues" evidence="5">
    <location>
        <begin position="37"/>
        <end position="54"/>
    </location>
</feature>
<dbReference type="Proteomes" id="UP000554482">
    <property type="component" value="Unassembled WGS sequence"/>
</dbReference>
<name>A0A7J6WTJ4_THATH</name>
<organism evidence="6 7">
    <name type="scientific">Thalictrum thalictroides</name>
    <name type="common">Rue-anemone</name>
    <name type="synonym">Anemone thalictroides</name>
    <dbReference type="NCBI Taxonomy" id="46969"/>
    <lineage>
        <taxon>Eukaryota</taxon>
        <taxon>Viridiplantae</taxon>
        <taxon>Streptophyta</taxon>
        <taxon>Embryophyta</taxon>
        <taxon>Tracheophyta</taxon>
        <taxon>Spermatophyta</taxon>
        <taxon>Magnoliopsida</taxon>
        <taxon>Ranunculales</taxon>
        <taxon>Ranunculaceae</taxon>
        <taxon>Thalictroideae</taxon>
        <taxon>Thalictrum</taxon>
    </lineage>
</organism>
<accession>A0A7J6WTJ4</accession>
<reference evidence="6 7" key="1">
    <citation type="submission" date="2020-06" db="EMBL/GenBank/DDBJ databases">
        <title>Transcriptomic and genomic resources for Thalictrum thalictroides and T. hernandezii: Facilitating candidate gene discovery in an emerging model plant lineage.</title>
        <authorList>
            <person name="Arias T."/>
            <person name="Riano-Pachon D.M."/>
            <person name="Di Stilio V.S."/>
        </authorList>
    </citation>
    <scope>NUCLEOTIDE SEQUENCE [LARGE SCALE GENOMIC DNA]</scope>
    <source>
        <strain evidence="7">cv. WT478/WT964</strain>
        <tissue evidence="6">Leaves</tissue>
    </source>
</reference>
<evidence type="ECO:0000256" key="3">
    <source>
        <dbReference type="ARBA" id="ARBA00022729"/>
    </source>
</evidence>
<keyword evidence="4" id="KW-1015">Disulfide bond</keyword>
<evidence type="ECO:0000256" key="4">
    <source>
        <dbReference type="ARBA" id="ARBA00023157"/>
    </source>
</evidence>